<dbReference type="AlphaFoldDB" id="A6KC46"/>
<accession>A6KC46</accession>
<evidence type="ECO:0000313" key="3">
    <source>
        <dbReference type="Proteomes" id="UP000234681"/>
    </source>
</evidence>
<proteinExistence type="predicted"/>
<dbReference type="EMBL" id="CH474035">
    <property type="protein sequence ID" value="EDL87096.1"/>
    <property type="molecule type" value="Genomic_DNA"/>
</dbReference>
<name>A6KC46_RAT</name>
<gene>
    <name evidence="2" type="ORF">rCG_50558</name>
</gene>
<protein>
    <submittedName>
        <fullName evidence="2">RCG50558</fullName>
    </submittedName>
</protein>
<evidence type="ECO:0000313" key="2">
    <source>
        <dbReference type="EMBL" id="EDL87096.1"/>
    </source>
</evidence>
<feature type="chain" id="PRO_5039901343" evidence="1">
    <location>
        <begin position="23"/>
        <end position="47"/>
    </location>
</feature>
<organism evidence="2 3">
    <name type="scientific">Rattus norvegicus</name>
    <name type="common">Rat</name>
    <dbReference type="NCBI Taxonomy" id="10116"/>
    <lineage>
        <taxon>Eukaryota</taxon>
        <taxon>Metazoa</taxon>
        <taxon>Chordata</taxon>
        <taxon>Craniata</taxon>
        <taxon>Vertebrata</taxon>
        <taxon>Euteleostomi</taxon>
        <taxon>Mammalia</taxon>
        <taxon>Eutheria</taxon>
        <taxon>Euarchontoglires</taxon>
        <taxon>Glires</taxon>
        <taxon>Rodentia</taxon>
        <taxon>Myomorpha</taxon>
        <taxon>Muroidea</taxon>
        <taxon>Muridae</taxon>
        <taxon>Murinae</taxon>
        <taxon>Rattus</taxon>
    </lineage>
</organism>
<reference evidence="2 3" key="1">
    <citation type="submission" date="2005-09" db="EMBL/GenBank/DDBJ databases">
        <authorList>
            <person name="Mural R.J."/>
            <person name="Li P.W."/>
            <person name="Adams M.D."/>
            <person name="Amanatides P.G."/>
            <person name="Baden-Tillson H."/>
            <person name="Barnstead M."/>
            <person name="Chin S.H."/>
            <person name="Dew I."/>
            <person name="Evans C.A."/>
            <person name="Ferriera S."/>
            <person name="Flanigan M."/>
            <person name="Fosler C."/>
            <person name="Glodek A."/>
            <person name="Gu Z."/>
            <person name="Holt R.A."/>
            <person name="Jennings D."/>
            <person name="Kraft C.L."/>
            <person name="Lu F."/>
            <person name="Nguyen T."/>
            <person name="Nusskern D.R."/>
            <person name="Pfannkoch C.M."/>
            <person name="Sitter C."/>
            <person name="Sutton G.G."/>
            <person name="Venter J.C."/>
            <person name="Wang Z."/>
            <person name="Woodage T."/>
            <person name="Zheng X.H."/>
            <person name="Zhong F."/>
        </authorList>
    </citation>
    <scope>NUCLEOTIDE SEQUENCE [LARGE SCALE GENOMIC DNA]</scope>
    <source>
        <strain>BN</strain>
        <strain evidence="3">Sprague-Dawley</strain>
    </source>
</reference>
<feature type="signal peptide" evidence="1">
    <location>
        <begin position="1"/>
        <end position="22"/>
    </location>
</feature>
<evidence type="ECO:0000256" key="1">
    <source>
        <dbReference type="SAM" id="SignalP"/>
    </source>
</evidence>
<dbReference type="Proteomes" id="UP000234681">
    <property type="component" value="Chromosome 7"/>
</dbReference>
<keyword evidence="1" id="KW-0732">Signal</keyword>
<sequence>MVLSHFTVSLFPLLWWLHQDLRKPWVLAPVCIWDFSFSLGNKLTHPS</sequence>